<evidence type="ECO:0008006" key="3">
    <source>
        <dbReference type="Google" id="ProtNLM"/>
    </source>
</evidence>
<dbReference type="Proteomes" id="UP000243255">
    <property type="component" value="Unassembled WGS sequence"/>
</dbReference>
<name>A0A1M5MZ27_9FIRM</name>
<organism evidence="1 2">
    <name type="scientific">Asaccharospora irregularis DSM 2635</name>
    <dbReference type="NCBI Taxonomy" id="1121321"/>
    <lineage>
        <taxon>Bacteria</taxon>
        <taxon>Bacillati</taxon>
        <taxon>Bacillota</taxon>
        <taxon>Clostridia</taxon>
        <taxon>Peptostreptococcales</taxon>
        <taxon>Peptostreptococcaceae</taxon>
        <taxon>Asaccharospora</taxon>
    </lineage>
</organism>
<dbReference type="InterPro" id="IPR024209">
    <property type="entry name" value="CDIF630_02480-like"/>
</dbReference>
<dbReference type="Pfam" id="PF12655">
    <property type="entry name" value="CDIF630_02480-like"/>
    <property type="match status" value="1"/>
</dbReference>
<keyword evidence="2" id="KW-1185">Reference proteome</keyword>
<dbReference type="EMBL" id="FQWX01000008">
    <property type="protein sequence ID" value="SHG82013.1"/>
    <property type="molecule type" value="Genomic_DNA"/>
</dbReference>
<reference evidence="2" key="1">
    <citation type="submission" date="2016-11" db="EMBL/GenBank/DDBJ databases">
        <authorList>
            <person name="Varghese N."/>
            <person name="Submissions S."/>
        </authorList>
    </citation>
    <scope>NUCLEOTIDE SEQUENCE [LARGE SCALE GENOMIC DNA]</scope>
    <source>
        <strain evidence="2">DSM 2635</strain>
    </source>
</reference>
<dbReference type="AlphaFoldDB" id="A0A1M5MZ27"/>
<proteinExistence type="predicted"/>
<dbReference type="OrthoDB" id="1708132at2"/>
<evidence type="ECO:0000313" key="1">
    <source>
        <dbReference type="EMBL" id="SHG82013.1"/>
    </source>
</evidence>
<gene>
    <name evidence="1" type="ORF">SAMN04488530_10858</name>
</gene>
<accession>A0A1M5MZ27</accession>
<sequence length="84" mass="9432">MNLIKKKAKTITKEKGEVISLDKEKSKALNGKSNRRLNLKDSVDRNTNAAWADIEKLRPITNVSVPSLENVKNAKEWVDNGSKL</sequence>
<evidence type="ECO:0000313" key="2">
    <source>
        <dbReference type="Proteomes" id="UP000243255"/>
    </source>
</evidence>
<dbReference type="RefSeq" id="WP_143153317.1">
    <property type="nucleotide sequence ID" value="NZ_BAABCH010000002.1"/>
</dbReference>
<protein>
    <recommendedName>
        <fullName evidence="3">DUF3787 domain-containing protein</fullName>
    </recommendedName>
</protein>